<proteinExistence type="predicted"/>
<evidence type="ECO:0000313" key="2">
    <source>
        <dbReference type="Proteomes" id="UP001652564"/>
    </source>
</evidence>
<organism evidence="1 2">
    <name type="scientific">Albidovulum litorale</name>
    <dbReference type="NCBI Taxonomy" id="2984134"/>
    <lineage>
        <taxon>Bacteria</taxon>
        <taxon>Pseudomonadati</taxon>
        <taxon>Pseudomonadota</taxon>
        <taxon>Alphaproteobacteria</taxon>
        <taxon>Rhodobacterales</taxon>
        <taxon>Paracoccaceae</taxon>
        <taxon>Albidovulum</taxon>
    </lineage>
</organism>
<reference evidence="1 2" key="1">
    <citation type="submission" date="2022-10" db="EMBL/GenBank/DDBJ databases">
        <title>Defluviimonas sp. nov., isolated from ocean surface sediments.</title>
        <authorList>
            <person name="He W."/>
            <person name="Wang L."/>
            <person name="Zhang D.-F."/>
        </authorList>
    </citation>
    <scope>NUCLEOTIDE SEQUENCE [LARGE SCALE GENOMIC DNA]</scope>
    <source>
        <strain evidence="1 2">WL0050</strain>
    </source>
</reference>
<dbReference type="Proteomes" id="UP001652564">
    <property type="component" value="Unassembled WGS sequence"/>
</dbReference>
<dbReference type="EMBL" id="JAOWKZ010000003">
    <property type="protein sequence ID" value="MCV2873310.1"/>
    <property type="molecule type" value="Genomic_DNA"/>
</dbReference>
<evidence type="ECO:0000313" key="1">
    <source>
        <dbReference type="EMBL" id="MCV2873310.1"/>
    </source>
</evidence>
<gene>
    <name evidence="1" type="ORF">OEZ71_13510</name>
</gene>
<sequence length="62" mass="6662">MSLSDFAAPPRHAALNEAGLVATLLHWLNGTDEGTNASAPNVNERKELHAAREKGYLHDIGI</sequence>
<accession>A0ABT2ZQS5</accession>
<comment type="caution">
    <text evidence="1">The sequence shown here is derived from an EMBL/GenBank/DDBJ whole genome shotgun (WGS) entry which is preliminary data.</text>
</comment>
<dbReference type="RefSeq" id="WP_263740518.1">
    <property type="nucleotide sequence ID" value="NZ_JAOWKZ010000003.1"/>
</dbReference>
<keyword evidence="2" id="KW-1185">Reference proteome</keyword>
<protein>
    <submittedName>
        <fullName evidence="1">Uncharacterized protein</fullName>
    </submittedName>
</protein>
<name>A0ABT2ZQS5_9RHOB</name>